<dbReference type="InterPro" id="IPR032416">
    <property type="entry name" value="Peptidase_M24_C"/>
</dbReference>
<dbReference type="GO" id="GO:0005737">
    <property type="term" value="C:cytoplasm"/>
    <property type="evidence" value="ECO:0007669"/>
    <property type="project" value="UniProtKB-ARBA"/>
</dbReference>
<reference evidence="10" key="1">
    <citation type="submission" date="2021-11" db="EMBL/GenBank/DDBJ databases">
        <authorList>
            <person name="Schell T."/>
        </authorList>
    </citation>
    <scope>NUCLEOTIDE SEQUENCE</scope>
    <source>
        <strain evidence="10">M5</strain>
    </source>
</reference>
<evidence type="ECO:0000256" key="6">
    <source>
        <dbReference type="SAM" id="Phobius"/>
    </source>
</evidence>
<dbReference type="PANTHER" id="PTHR43763">
    <property type="entry name" value="XAA-PRO AMINOPEPTIDASE 1"/>
    <property type="match status" value="1"/>
</dbReference>
<dbReference type="GO" id="GO:0070006">
    <property type="term" value="F:metalloaminopeptidase activity"/>
    <property type="evidence" value="ECO:0007669"/>
    <property type="project" value="InterPro"/>
</dbReference>
<dbReference type="InterPro" id="IPR033740">
    <property type="entry name" value="Pept_M24B"/>
</dbReference>
<dbReference type="EMBL" id="CAKKLH010000296">
    <property type="protein sequence ID" value="CAH0109896.1"/>
    <property type="molecule type" value="Genomic_DNA"/>
</dbReference>
<keyword evidence="6" id="KW-1133">Transmembrane helix</keyword>
<protein>
    <recommendedName>
        <fullName evidence="12">Xaa-Pro aminopeptidase</fullName>
    </recommendedName>
</protein>
<dbReference type="InterPro" id="IPR050422">
    <property type="entry name" value="X-Pro_aminopeptidase_P"/>
</dbReference>
<feature type="region of interest" description="Disordered" evidence="5">
    <location>
        <begin position="1"/>
        <end position="23"/>
    </location>
</feature>
<keyword evidence="2 4" id="KW-0479">Metal-binding</keyword>
<proteinExistence type="inferred from homology"/>
<keyword evidence="6" id="KW-0472">Membrane</keyword>
<keyword evidence="6" id="KW-0812">Transmembrane</keyword>
<evidence type="ECO:0000256" key="5">
    <source>
        <dbReference type="SAM" id="MobiDB-lite"/>
    </source>
</evidence>
<dbReference type="Gene3D" id="3.90.230.10">
    <property type="entry name" value="Creatinase/methionine aminopeptidase superfamily"/>
    <property type="match status" value="2"/>
</dbReference>
<feature type="domain" description="Peptidase M24 C-terminal" evidence="9">
    <location>
        <begin position="1228"/>
        <end position="1291"/>
    </location>
</feature>
<dbReference type="InterPro" id="IPR001131">
    <property type="entry name" value="Peptidase_M24B_aminopep-P_CS"/>
</dbReference>
<sequence>MNQMIDRLACPPGNGQHEPPVNRVNTSQRLEMLRKAMTLSKVDAYIITGDDEHQQEMISPDNDRRQFVSGFTGSSGTAVVTDKRAVLWTDGRYYLQANLQLDCQWSLLKSGPDQVTAISHWLKSVLSRGDRVGADPKLVSANHWLQWRSDLAVSDIWLDPLPNNLVDDVCWNDANIEDSNKPPCNNNSNSNKPGTAYVHDVAFAGQLWQDKVGAVRNELITQKVDAVVLTALDEIAWLLNLRGNDLPYSPLVESYVFLSLDRIVLFIRPEKVTGAIREHLNSNKCCQEEPICVEIRAYGSVFKDLAVLAQNVSSVLLPSKYAYSGGVSFAIYETIPADKRRTSPSPLILLKATKNAVEVEGMRNAHMKDAVALCDFISHLQEQVQDGKEQWDELKVVHTLDDYRSQQDLNRGPSFSTIAAFGPNGAVIHYRPSAETNRVIDNSSFLLIDSGGQYLDGTTDVTRTFHFGRATQRQKEIYTRVLMGAIDLATLVFPDSIDDTRIDVIARQHLYQIGLDYGHGTGHGIGSFLNVHESPIQLRIKSNEPHQFRLNYFFSDEPGYYLANEYGIRLETILRVVDVNMTMKWLNDYHQLVRLNVGAELQRRRRHNSETATTTSATNQESGCLPWLFSKTLMKGVWMVEVVRTTPDRLGCLDSVAAQDQPINRVNTTLRLQQLRVAMSAVKLVRGAPLKAYIVTSDDEHQTEMVSPSDRRRQYVTGFTGSAGTAVVTLNSAALWVDGRYHLQADQQLDCQWIVMKSGQDQVPSISEYLKSVLSSGDRVGADPKLVSADQWLEWRSELAENGIKLDAVQANLVDSIWNEDNGRPKPNPRPAFIHEIIYAGQTWQEKVGVLRNELKELGLDGIVVTALDEIAWLLNLRGADVPYSPLVKSYAYVSLQQVVLFVEPLKLKVAPIREHLESDRCPREQSDDLCVEIRRYENVFTDLPRLTAKANSILLPSKYAYSGGVSFAIYETIPADKRRTSPSPLILLKATKNAVEVEGMRNAHMKDAVALCDFISHLQEQVQDGKEQWDELKVVHTLDDYRSQQDLNRGPSFSTIAAFGPNGAVIHYRPSAETNRVIDNSSFLLIDSGGQYLDGTTDVTRTFHFGRATQRQKEIYTRVLMGAIDLATLVFPDSIDDTRIDVIARQHLYSAGLDYLHGTGHGIGSFLNVHESPIQIRIYGKVGHHFEENYFFSDEPGFYQENEYGIRLESILRVIRKNFEHERDGRYLGFEVVSLVPFEPYLIVPELMTHKQLHWLNHYHAMVRIKVGEELKRQNRMRAFYWLMSKTRHITEPCHRSRNGATGSINTASSLTFLFIATVLVSVQLLVIAPLTSMS</sequence>
<gene>
    <name evidence="10" type="ORF">DGAL_LOCUS13386</name>
</gene>
<feature type="domain" description="Creatinase N-terminal" evidence="8">
    <location>
        <begin position="671"/>
        <end position="801"/>
    </location>
</feature>
<evidence type="ECO:0000313" key="10">
    <source>
        <dbReference type="EMBL" id="CAH0109896.1"/>
    </source>
</evidence>
<feature type="transmembrane region" description="Helical" evidence="6">
    <location>
        <begin position="1312"/>
        <end position="1332"/>
    </location>
</feature>
<dbReference type="PANTHER" id="PTHR43763:SF6">
    <property type="entry name" value="XAA-PRO AMINOPEPTIDASE 1"/>
    <property type="match status" value="1"/>
</dbReference>
<evidence type="ECO:0000256" key="3">
    <source>
        <dbReference type="ARBA" id="ARBA00022801"/>
    </source>
</evidence>
<dbReference type="SUPFAM" id="SSF55920">
    <property type="entry name" value="Creatinase/aminopeptidase"/>
    <property type="match status" value="2"/>
</dbReference>
<dbReference type="InterPro" id="IPR029149">
    <property type="entry name" value="Creatin/AminoP/Spt16_N"/>
</dbReference>
<evidence type="ECO:0000256" key="1">
    <source>
        <dbReference type="ARBA" id="ARBA00008766"/>
    </source>
</evidence>
<dbReference type="GO" id="GO:0046872">
    <property type="term" value="F:metal ion binding"/>
    <property type="evidence" value="ECO:0007669"/>
    <property type="project" value="UniProtKB-KW"/>
</dbReference>
<dbReference type="FunFam" id="3.40.350.10:FF:000003">
    <property type="entry name" value="Xaa-pro aminopeptidase P"/>
    <property type="match status" value="2"/>
</dbReference>
<dbReference type="Gene3D" id="3.40.350.10">
    <property type="entry name" value="Creatinase/prolidase N-terminal domain"/>
    <property type="match status" value="4"/>
</dbReference>
<comment type="caution">
    <text evidence="10">The sequence shown here is derived from an EMBL/GenBank/DDBJ whole genome shotgun (WGS) entry which is preliminary data.</text>
</comment>
<dbReference type="InterPro" id="IPR000994">
    <property type="entry name" value="Pept_M24"/>
</dbReference>
<name>A0A8J2WSK6_9CRUS</name>
<evidence type="ECO:0000313" key="11">
    <source>
        <dbReference type="Proteomes" id="UP000789390"/>
    </source>
</evidence>
<dbReference type="InterPro" id="IPR036005">
    <property type="entry name" value="Creatinase/aminopeptidase-like"/>
</dbReference>
<keyword evidence="11" id="KW-1185">Reference proteome</keyword>
<dbReference type="OrthoDB" id="9995434at2759"/>
<evidence type="ECO:0000256" key="2">
    <source>
        <dbReference type="ARBA" id="ARBA00022723"/>
    </source>
</evidence>
<comment type="similarity">
    <text evidence="1 4">Belongs to the peptidase M24B family.</text>
</comment>
<evidence type="ECO:0008006" key="12">
    <source>
        <dbReference type="Google" id="ProtNLM"/>
    </source>
</evidence>
<evidence type="ECO:0000259" key="7">
    <source>
        <dbReference type="Pfam" id="PF00557"/>
    </source>
</evidence>
<evidence type="ECO:0000259" key="9">
    <source>
        <dbReference type="Pfam" id="PF16188"/>
    </source>
</evidence>
<dbReference type="Proteomes" id="UP000789390">
    <property type="component" value="Unassembled WGS sequence"/>
</dbReference>
<dbReference type="PROSITE" id="PS00491">
    <property type="entry name" value="PROLINE_PEPTIDASE"/>
    <property type="match status" value="2"/>
</dbReference>
<accession>A0A8J2WSK6</accession>
<evidence type="ECO:0000256" key="4">
    <source>
        <dbReference type="RuleBase" id="RU000590"/>
    </source>
</evidence>
<feature type="domain" description="Peptidase M24" evidence="7">
    <location>
        <begin position="360"/>
        <end position="576"/>
    </location>
</feature>
<dbReference type="SUPFAM" id="SSF53092">
    <property type="entry name" value="Creatinase/prolidase N-terminal domain"/>
    <property type="match status" value="2"/>
</dbReference>
<feature type="domain" description="Peptidase M24" evidence="7">
    <location>
        <begin position="999"/>
        <end position="1215"/>
    </location>
</feature>
<organism evidence="10 11">
    <name type="scientific">Daphnia galeata</name>
    <dbReference type="NCBI Taxonomy" id="27404"/>
    <lineage>
        <taxon>Eukaryota</taxon>
        <taxon>Metazoa</taxon>
        <taxon>Ecdysozoa</taxon>
        <taxon>Arthropoda</taxon>
        <taxon>Crustacea</taxon>
        <taxon>Branchiopoda</taxon>
        <taxon>Diplostraca</taxon>
        <taxon>Cladocera</taxon>
        <taxon>Anomopoda</taxon>
        <taxon>Daphniidae</taxon>
        <taxon>Daphnia</taxon>
    </lineage>
</organism>
<dbReference type="InterPro" id="IPR000587">
    <property type="entry name" value="Creatinase_N"/>
</dbReference>
<dbReference type="Pfam" id="PF16189">
    <property type="entry name" value="Creatinase_N_2"/>
    <property type="match status" value="2"/>
</dbReference>
<dbReference type="Pfam" id="PF16188">
    <property type="entry name" value="Peptidase_M24_C"/>
    <property type="match status" value="1"/>
</dbReference>
<dbReference type="FunFam" id="3.40.350.10:FF:000016">
    <property type="entry name" value="Xaa-Pro aminopeptidase"/>
    <property type="match status" value="2"/>
</dbReference>
<dbReference type="Pfam" id="PF01321">
    <property type="entry name" value="Creatinase_N"/>
    <property type="match status" value="2"/>
</dbReference>
<feature type="domain" description="Creatinase N-terminal" evidence="8">
    <location>
        <begin position="29"/>
        <end position="151"/>
    </location>
</feature>
<evidence type="ECO:0000259" key="8">
    <source>
        <dbReference type="Pfam" id="PF01321"/>
    </source>
</evidence>
<dbReference type="FunFam" id="3.90.230.10:FF:000009">
    <property type="entry name" value="xaa-Pro aminopeptidase 2"/>
    <property type="match status" value="2"/>
</dbReference>
<dbReference type="Pfam" id="PF00557">
    <property type="entry name" value="Peptidase_M24"/>
    <property type="match status" value="2"/>
</dbReference>
<keyword evidence="3" id="KW-0378">Hydrolase</keyword>
<dbReference type="CDD" id="cd01085">
    <property type="entry name" value="APP"/>
    <property type="match status" value="2"/>
</dbReference>